<accession>A0A450Z6P5</accession>
<proteinExistence type="predicted"/>
<evidence type="ECO:0000313" key="1">
    <source>
        <dbReference type="EMBL" id="VFK49490.1"/>
    </source>
</evidence>
<gene>
    <name evidence="1" type="ORF">BECKSD772E_GA0070983_11832</name>
</gene>
<sequence length="64" mass="7274">MIMDKHSRVHVNFRGGIAYSESVSLYYMMLWVGGPPGLGPGAPMDRRKIILFRREIRLSILAIV</sequence>
<reference evidence="1" key="1">
    <citation type="submission" date="2019-02" db="EMBL/GenBank/DDBJ databases">
        <authorList>
            <person name="Gruber-Vodicka R. H."/>
            <person name="Seah K. B. B."/>
        </authorList>
    </citation>
    <scope>NUCLEOTIDE SEQUENCE</scope>
    <source>
        <strain evidence="1">BECK_S1320</strain>
    </source>
</reference>
<name>A0A450Z6P5_9GAMM</name>
<dbReference type="EMBL" id="CAADFU010000183">
    <property type="protein sequence ID" value="VFK49490.1"/>
    <property type="molecule type" value="Genomic_DNA"/>
</dbReference>
<protein>
    <submittedName>
        <fullName evidence="1">Uncharacterized protein</fullName>
    </submittedName>
</protein>
<organism evidence="1">
    <name type="scientific">Candidatus Kentrum sp. SD</name>
    <dbReference type="NCBI Taxonomy" id="2126332"/>
    <lineage>
        <taxon>Bacteria</taxon>
        <taxon>Pseudomonadati</taxon>
        <taxon>Pseudomonadota</taxon>
        <taxon>Gammaproteobacteria</taxon>
        <taxon>Candidatus Kentrum</taxon>
    </lineage>
</organism>
<dbReference type="AlphaFoldDB" id="A0A450Z6P5"/>